<name>A0A9R1W9G3_LACSA</name>
<proteinExistence type="predicted"/>
<accession>A0A9R1W9G3</accession>
<dbReference type="AlphaFoldDB" id="A0A9R1W9G3"/>
<protein>
    <recommendedName>
        <fullName evidence="3">MULE transposase domain-containing protein</fullName>
    </recommendedName>
</protein>
<evidence type="ECO:0000313" key="1">
    <source>
        <dbReference type="EMBL" id="KAJ0218445.1"/>
    </source>
</evidence>
<dbReference type="PANTHER" id="PTHR31973:SF189">
    <property type="entry name" value="TRANSPOSASE, MUDR, PLANT, MULE TRANSPOSASE DOMAIN PROTEIN-RELATED"/>
    <property type="match status" value="1"/>
</dbReference>
<evidence type="ECO:0000313" key="2">
    <source>
        <dbReference type="Proteomes" id="UP000235145"/>
    </source>
</evidence>
<organism evidence="1 2">
    <name type="scientific">Lactuca sativa</name>
    <name type="common">Garden lettuce</name>
    <dbReference type="NCBI Taxonomy" id="4236"/>
    <lineage>
        <taxon>Eukaryota</taxon>
        <taxon>Viridiplantae</taxon>
        <taxon>Streptophyta</taxon>
        <taxon>Embryophyta</taxon>
        <taxon>Tracheophyta</taxon>
        <taxon>Spermatophyta</taxon>
        <taxon>Magnoliopsida</taxon>
        <taxon>eudicotyledons</taxon>
        <taxon>Gunneridae</taxon>
        <taxon>Pentapetalae</taxon>
        <taxon>asterids</taxon>
        <taxon>campanulids</taxon>
        <taxon>Asterales</taxon>
        <taxon>Asteraceae</taxon>
        <taxon>Cichorioideae</taxon>
        <taxon>Cichorieae</taxon>
        <taxon>Lactucinae</taxon>
        <taxon>Lactuca</taxon>
    </lineage>
</organism>
<reference evidence="1 2" key="1">
    <citation type="journal article" date="2017" name="Nat. Commun.">
        <title>Genome assembly with in vitro proximity ligation data and whole-genome triplication in lettuce.</title>
        <authorList>
            <person name="Reyes-Chin-Wo S."/>
            <person name="Wang Z."/>
            <person name="Yang X."/>
            <person name="Kozik A."/>
            <person name="Arikit S."/>
            <person name="Song C."/>
            <person name="Xia L."/>
            <person name="Froenicke L."/>
            <person name="Lavelle D.O."/>
            <person name="Truco M.J."/>
            <person name="Xia R."/>
            <person name="Zhu S."/>
            <person name="Xu C."/>
            <person name="Xu H."/>
            <person name="Xu X."/>
            <person name="Cox K."/>
            <person name="Korf I."/>
            <person name="Meyers B.C."/>
            <person name="Michelmore R.W."/>
        </authorList>
    </citation>
    <scope>NUCLEOTIDE SEQUENCE [LARGE SCALE GENOMIC DNA]</scope>
    <source>
        <strain evidence="2">cv. Salinas</strain>
        <tissue evidence="1">Seedlings</tissue>
    </source>
</reference>
<comment type="caution">
    <text evidence="1">The sequence shown here is derived from an EMBL/GenBank/DDBJ whole genome shotgun (WGS) entry which is preliminary data.</text>
</comment>
<dbReference type="Proteomes" id="UP000235145">
    <property type="component" value="Unassembled WGS sequence"/>
</dbReference>
<evidence type="ECO:0008006" key="3">
    <source>
        <dbReference type="Google" id="ProtNLM"/>
    </source>
</evidence>
<dbReference type="EMBL" id="NBSK02000003">
    <property type="protein sequence ID" value="KAJ0218445.1"/>
    <property type="molecule type" value="Genomic_DNA"/>
</dbReference>
<gene>
    <name evidence="1" type="ORF">LSAT_V11C300124430</name>
</gene>
<dbReference type="PANTHER" id="PTHR31973">
    <property type="entry name" value="POLYPROTEIN, PUTATIVE-RELATED"/>
    <property type="match status" value="1"/>
</dbReference>
<keyword evidence="2" id="KW-1185">Reference proteome</keyword>
<sequence>MKKMTIKGYWLSVVMVNAHLGYGQVEHRQCAKHVLSSFKKKYPGARYETLFWKACKASTEPLFSSAMKEIQMIILAAYVHLMGRNPKSCSRTFFQT</sequence>